<evidence type="ECO:0000313" key="8">
    <source>
        <dbReference type="EMBL" id="SDD93333.1"/>
    </source>
</evidence>
<dbReference type="GO" id="GO:0003677">
    <property type="term" value="F:DNA binding"/>
    <property type="evidence" value="ECO:0007669"/>
    <property type="project" value="TreeGrafter"/>
</dbReference>
<evidence type="ECO:0000256" key="1">
    <source>
        <dbReference type="ARBA" id="ARBA00011975"/>
    </source>
</evidence>
<dbReference type="Proteomes" id="UP000199245">
    <property type="component" value="Unassembled WGS sequence"/>
</dbReference>
<evidence type="ECO:0000256" key="4">
    <source>
        <dbReference type="ARBA" id="ARBA00022691"/>
    </source>
</evidence>
<dbReference type="Gene3D" id="3.90.120.10">
    <property type="entry name" value="DNA Methylase, subunit A, domain 2"/>
    <property type="match status" value="1"/>
</dbReference>
<dbReference type="PANTHER" id="PTHR10629:SF52">
    <property type="entry name" value="DNA (CYTOSINE-5)-METHYLTRANSFERASE 1"/>
    <property type="match status" value="1"/>
</dbReference>
<proteinExistence type="predicted"/>
<dbReference type="SUPFAM" id="SSF53335">
    <property type="entry name" value="S-adenosyl-L-methionine-dependent methyltransferases"/>
    <property type="match status" value="1"/>
</dbReference>
<reference evidence="8 9" key="1">
    <citation type="submission" date="2016-10" db="EMBL/GenBank/DDBJ databases">
        <authorList>
            <person name="de Groot N.N."/>
        </authorList>
    </citation>
    <scope>NUCLEOTIDE SEQUENCE [LARGE SCALE GENOMIC DNA]</scope>
    <source>
        <strain evidence="8 9">R5</strain>
    </source>
</reference>
<organism evidence="8 9">
    <name type="scientific">Bradyrhizobium brasilense</name>
    <dbReference type="NCBI Taxonomy" id="1419277"/>
    <lineage>
        <taxon>Bacteria</taxon>
        <taxon>Pseudomonadati</taxon>
        <taxon>Pseudomonadota</taxon>
        <taxon>Alphaproteobacteria</taxon>
        <taxon>Hyphomicrobiales</taxon>
        <taxon>Nitrobacteraceae</taxon>
        <taxon>Bradyrhizobium</taxon>
    </lineage>
</organism>
<dbReference type="RefSeq" id="WP_233442977.1">
    <property type="nucleotide sequence ID" value="NZ_FMZW01000017.1"/>
</dbReference>
<dbReference type="InterPro" id="IPR001525">
    <property type="entry name" value="C5_MeTfrase"/>
</dbReference>
<keyword evidence="5" id="KW-0680">Restriction system</keyword>
<dbReference type="Pfam" id="PF00145">
    <property type="entry name" value="DNA_methylase"/>
    <property type="match status" value="1"/>
</dbReference>
<dbReference type="EMBL" id="FMZW01000017">
    <property type="protein sequence ID" value="SDD93333.1"/>
    <property type="molecule type" value="Genomic_DNA"/>
</dbReference>
<evidence type="ECO:0000256" key="7">
    <source>
        <dbReference type="SAM" id="MobiDB-lite"/>
    </source>
</evidence>
<keyword evidence="4" id="KW-0949">S-adenosyl-L-methionine</keyword>
<evidence type="ECO:0000256" key="6">
    <source>
        <dbReference type="ARBA" id="ARBA00047422"/>
    </source>
</evidence>
<evidence type="ECO:0000256" key="3">
    <source>
        <dbReference type="ARBA" id="ARBA00022679"/>
    </source>
</evidence>
<comment type="catalytic activity">
    <reaction evidence="6">
        <text>a 2'-deoxycytidine in DNA + S-adenosyl-L-methionine = a 5-methyl-2'-deoxycytidine in DNA + S-adenosyl-L-homocysteine + H(+)</text>
        <dbReference type="Rhea" id="RHEA:13681"/>
        <dbReference type="Rhea" id="RHEA-COMP:11369"/>
        <dbReference type="Rhea" id="RHEA-COMP:11370"/>
        <dbReference type="ChEBI" id="CHEBI:15378"/>
        <dbReference type="ChEBI" id="CHEBI:57856"/>
        <dbReference type="ChEBI" id="CHEBI:59789"/>
        <dbReference type="ChEBI" id="CHEBI:85452"/>
        <dbReference type="ChEBI" id="CHEBI:85454"/>
        <dbReference type="EC" id="2.1.1.37"/>
    </reaction>
</comment>
<dbReference type="AlphaFoldDB" id="A0A1G6YTE8"/>
<dbReference type="InterPro" id="IPR050390">
    <property type="entry name" value="C5-Methyltransferase"/>
</dbReference>
<dbReference type="GO" id="GO:0003886">
    <property type="term" value="F:DNA (cytosine-5-)-methyltransferase activity"/>
    <property type="evidence" value="ECO:0007669"/>
    <property type="project" value="UniProtKB-EC"/>
</dbReference>
<dbReference type="EC" id="2.1.1.37" evidence="1"/>
<keyword evidence="2 8" id="KW-0489">Methyltransferase</keyword>
<dbReference type="PANTHER" id="PTHR10629">
    <property type="entry name" value="CYTOSINE-SPECIFIC METHYLTRANSFERASE"/>
    <property type="match status" value="1"/>
</dbReference>
<dbReference type="GO" id="GO:0009307">
    <property type="term" value="P:DNA restriction-modification system"/>
    <property type="evidence" value="ECO:0007669"/>
    <property type="project" value="UniProtKB-KW"/>
</dbReference>
<dbReference type="GO" id="GO:0044027">
    <property type="term" value="P:negative regulation of gene expression via chromosomal CpG island methylation"/>
    <property type="evidence" value="ECO:0007669"/>
    <property type="project" value="TreeGrafter"/>
</dbReference>
<evidence type="ECO:0000256" key="2">
    <source>
        <dbReference type="ARBA" id="ARBA00022603"/>
    </source>
</evidence>
<name>A0A1G6YTE8_9BRAD</name>
<dbReference type="InterPro" id="IPR029063">
    <property type="entry name" value="SAM-dependent_MTases_sf"/>
</dbReference>
<protein>
    <recommendedName>
        <fullName evidence="1">DNA (cytosine-5-)-methyltransferase</fullName>
        <ecNumber evidence="1">2.1.1.37</ecNumber>
    </recommendedName>
</protein>
<sequence length="602" mass="66598">MEMGGQTTKHLGKLSLVELCSFGLEPEIIVDCFAGGGGVSTGVEEALGVSPDLAINHDAVAIAMHKANHPNTEHLNSNIFKVVPSEAARGRAIGMLWLSPDCKHFSKAKGAKPVEKRIRGLAWVALHWAQLPAWQKPRVIFLENVPEFVTWGPLLPNGRPDPDRRGEEFQKFLRALRREGYKRIEWRIEKFCNYGDPTIRTRLVLIARCDDEPIVWPAHTHGAPESAEVLSGAVEPWRTAADHVIDWSIPCPSIFLSPEEVKALYLETGTRVQRPLRPNTLARIFKGVVRYVIECADPFIVPVTHAGDTRAHSIREPIRTQTGAKRGEHALVVPFMVPRYGERDGQEPRTLSVEKPLTVVVPTGNGATLVAPHLMMMRNSDKPFNEADRPMHTITAGGARPHLVSAFLAQHNYLEPGHDAREPLSTIVGKGCTQAVVSAGLLNLKGSKRRGVSVEAPAPTITAQGGHLAEVRAFLVKFYKTGGQHQDVRDPLHTLTAKARMGLVTVKGEDYEIVDIGMRMLTPRERFNAHSFPPTYKIDIMVPRETASGTVLRRITAEEQGRMVGNSVPCRFVKAIVAANYRPRQQQDRRPAAEEFTLEAAE</sequence>
<evidence type="ECO:0000256" key="5">
    <source>
        <dbReference type="ARBA" id="ARBA00022747"/>
    </source>
</evidence>
<accession>A0A1G6YTE8</accession>
<evidence type="ECO:0000313" key="9">
    <source>
        <dbReference type="Proteomes" id="UP000199245"/>
    </source>
</evidence>
<gene>
    <name evidence="8" type="ORF">SAMN05216337_101780</name>
</gene>
<dbReference type="GO" id="GO:0032259">
    <property type="term" value="P:methylation"/>
    <property type="evidence" value="ECO:0007669"/>
    <property type="project" value="UniProtKB-KW"/>
</dbReference>
<keyword evidence="3 8" id="KW-0808">Transferase</keyword>
<dbReference type="Gene3D" id="3.40.50.150">
    <property type="entry name" value="Vaccinia Virus protein VP39"/>
    <property type="match status" value="1"/>
</dbReference>
<dbReference type="PRINTS" id="PR00105">
    <property type="entry name" value="C5METTRFRASE"/>
</dbReference>
<feature type="region of interest" description="Disordered" evidence="7">
    <location>
        <begin position="583"/>
        <end position="602"/>
    </location>
</feature>